<proteinExistence type="predicted"/>
<evidence type="ECO:0000313" key="2">
    <source>
        <dbReference type="Proteomes" id="UP001497680"/>
    </source>
</evidence>
<reference evidence="1 2" key="1">
    <citation type="journal article" date="2022" name="New Phytol.">
        <title>Ecological generalism drives hyperdiversity of secondary metabolite gene clusters in xylarialean endophytes.</title>
        <authorList>
            <person name="Franco M.E.E."/>
            <person name="Wisecaver J.H."/>
            <person name="Arnold A.E."/>
            <person name="Ju Y.M."/>
            <person name="Slot J.C."/>
            <person name="Ahrendt S."/>
            <person name="Moore L.P."/>
            <person name="Eastman K.E."/>
            <person name="Scott K."/>
            <person name="Konkel Z."/>
            <person name="Mondo S.J."/>
            <person name="Kuo A."/>
            <person name="Hayes R.D."/>
            <person name="Haridas S."/>
            <person name="Andreopoulos B."/>
            <person name="Riley R."/>
            <person name="LaButti K."/>
            <person name="Pangilinan J."/>
            <person name="Lipzen A."/>
            <person name="Amirebrahimi M."/>
            <person name="Yan J."/>
            <person name="Adam C."/>
            <person name="Keymanesh K."/>
            <person name="Ng V."/>
            <person name="Louie K."/>
            <person name="Northen T."/>
            <person name="Drula E."/>
            <person name="Henrissat B."/>
            <person name="Hsieh H.M."/>
            <person name="Youens-Clark K."/>
            <person name="Lutzoni F."/>
            <person name="Miadlikowska J."/>
            <person name="Eastwood D.C."/>
            <person name="Hamelin R.C."/>
            <person name="Grigoriev I.V."/>
            <person name="U'Ren J.M."/>
        </authorList>
    </citation>
    <scope>NUCLEOTIDE SEQUENCE [LARGE SCALE GENOMIC DNA]</scope>
    <source>
        <strain evidence="1 2">ER1909</strain>
    </source>
</reference>
<name>A0ACC0CYD0_9PEZI</name>
<comment type="caution">
    <text evidence="1">The sequence shown here is derived from an EMBL/GenBank/DDBJ whole genome shotgun (WGS) entry which is preliminary data.</text>
</comment>
<protein>
    <submittedName>
        <fullName evidence="1">Uncharacterized protein</fullName>
    </submittedName>
</protein>
<accession>A0ACC0CYD0</accession>
<organism evidence="1 2">
    <name type="scientific">Hypoxylon rubiginosum</name>
    <dbReference type="NCBI Taxonomy" id="110542"/>
    <lineage>
        <taxon>Eukaryota</taxon>
        <taxon>Fungi</taxon>
        <taxon>Dikarya</taxon>
        <taxon>Ascomycota</taxon>
        <taxon>Pezizomycotina</taxon>
        <taxon>Sordariomycetes</taxon>
        <taxon>Xylariomycetidae</taxon>
        <taxon>Xylariales</taxon>
        <taxon>Hypoxylaceae</taxon>
        <taxon>Hypoxylon</taxon>
    </lineage>
</organism>
<keyword evidence="2" id="KW-1185">Reference proteome</keyword>
<dbReference type="Proteomes" id="UP001497680">
    <property type="component" value="Unassembled WGS sequence"/>
</dbReference>
<evidence type="ECO:0000313" key="1">
    <source>
        <dbReference type="EMBL" id="KAI6085310.1"/>
    </source>
</evidence>
<dbReference type="EMBL" id="MU394327">
    <property type="protein sequence ID" value="KAI6085310.1"/>
    <property type="molecule type" value="Genomic_DNA"/>
</dbReference>
<gene>
    <name evidence="1" type="ORF">F4821DRAFT_153406</name>
</gene>
<sequence>MQKGTCHFLLGYSAFLALWLYQLFNAQVSVCRSLGKIRLMNSGFCTSTSTNIHAPTHTHPHPSTVRGLVRSELRSVNSHKILYSLHLTPHTQPHPSHTPNRKCADSSHLLACAGCRTCSCSCPCSTFRVPCSLFLFLTMERKEMASPRGRHARLSGTGQYQNATITGAAHP</sequence>